<evidence type="ECO:0000313" key="2">
    <source>
        <dbReference type="Proteomes" id="UP000244811"/>
    </source>
</evidence>
<accession>A0A976SJS8</accession>
<evidence type="ECO:0000313" key="1">
    <source>
        <dbReference type="EMBL" id="UVC50153.1"/>
    </source>
</evidence>
<protein>
    <submittedName>
        <fullName evidence="1">Uncharacterized protein</fullName>
    </submittedName>
</protein>
<dbReference type="AlphaFoldDB" id="A0A976SJS8"/>
<name>A0A976SJS8_THEOR</name>
<proteinExistence type="predicted"/>
<dbReference type="EMBL" id="CP056072">
    <property type="protein sequence ID" value="UVC50153.1"/>
    <property type="molecule type" value="Genomic_DNA"/>
</dbReference>
<dbReference type="Proteomes" id="UP000244811">
    <property type="component" value="Chromosome 4"/>
</dbReference>
<organism evidence="1 2">
    <name type="scientific">Theileria orientalis</name>
    <dbReference type="NCBI Taxonomy" id="68886"/>
    <lineage>
        <taxon>Eukaryota</taxon>
        <taxon>Sar</taxon>
        <taxon>Alveolata</taxon>
        <taxon>Apicomplexa</taxon>
        <taxon>Aconoidasida</taxon>
        <taxon>Piroplasmida</taxon>
        <taxon>Theileriidae</taxon>
        <taxon>Theileria</taxon>
    </lineage>
</organism>
<gene>
    <name evidence="1" type="ORF">MACK_004023</name>
</gene>
<reference evidence="1" key="1">
    <citation type="submission" date="2022-07" db="EMBL/GenBank/DDBJ databases">
        <title>Evaluation of T. orientalis genome assembly methods using nanopore sequencing and analysis of variation between genomes.</title>
        <authorList>
            <person name="Yam J."/>
            <person name="Micallef M.L."/>
            <person name="Liu M."/>
            <person name="Djordjevic S.P."/>
            <person name="Bogema D.R."/>
            <person name="Jenkins C."/>
        </authorList>
    </citation>
    <scope>NUCLEOTIDE SEQUENCE</scope>
    <source>
        <strain evidence="1">Goon Nure</strain>
    </source>
</reference>
<sequence length="28" mass="3377">MKQRIDTYGRKKFDENMCQIINSNKCLV</sequence>